<protein>
    <submittedName>
        <fullName evidence="2">Uncharacterized protein</fullName>
    </submittedName>
</protein>
<keyword evidence="1" id="KW-0812">Transmembrane</keyword>
<name>A0A562U0C4_9SPHI</name>
<keyword evidence="3" id="KW-1185">Reference proteome</keyword>
<dbReference type="RefSeq" id="WP_144913131.1">
    <property type="nucleotide sequence ID" value="NZ_VLLI01000007.1"/>
</dbReference>
<evidence type="ECO:0000256" key="1">
    <source>
        <dbReference type="SAM" id="Phobius"/>
    </source>
</evidence>
<evidence type="ECO:0000313" key="3">
    <source>
        <dbReference type="Proteomes" id="UP000317010"/>
    </source>
</evidence>
<organism evidence="2 3">
    <name type="scientific">Mucilaginibacter frigoritolerans</name>
    <dbReference type="NCBI Taxonomy" id="652788"/>
    <lineage>
        <taxon>Bacteria</taxon>
        <taxon>Pseudomonadati</taxon>
        <taxon>Bacteroidota</taxon>
        <taxon>Sphingobacteriia</taxon>
        <taxon>Sphingobacteriales</taxon>
        <taxon>Sphingobacteriaceae</taxon>
        <taxon>Mucilaginibacter</taxon>
    </lineage>
</organism>
<gene>
    <name evidence="2" type="ORF">JN11_02619</name>
</gene>
<comment type="caution">
    <text evidence="2">The sequence shown here is derived from an EMBL/GenBank/DDBJ whole genome shotgun (WGS) entry which is preliminary data.</text>
</comment>
<accession>A0A562U0C4</accession>
<reference evidence="2 3" key="1">
    <citation type="submission" date="2019-07" db="EMBL/GenBank/DDBJ databases">
        <title>Genomic Encyclopedia of Archaeal and Bacterial Type Strains, Phase II (KMG-II): from individual species to whole genera.</title>
        <authorList>
            <person name="Goeker M."/>
        </authorList>
    </citation>
    <scope>NUCLEOTIDE SEQUENCE [LARGE SCALE GENOMIC DNA]</scope>
    <source>
        <strain evidence="2 3">ATCC BAA-1854</strain>
    </source>
</reference>
<proteinExistence type="predicted"/>
<keyword evidence="1" id="KW-1133">Transmembrane helix</keyword>
<evidence type="ECO:0000313" key="2">
    <source>
        <dbReference type="EMBL" id="TWI99302.1"/>
    </source>
</evidence>
<dbReference type="OrthoDB" id="790344at2"/>
<sequence length="263" mass="29216">MDMQDKELDELFSSKLDNFEVQPSAQVWDNISAGLTDKKRKKSLIPFLSVAASITVLVTAYVLFIPQKQNTGTHPGKNTFAGTKTNIKNTPANILQADTNKPAITSTSAVYAKVNTKYNSHPSKTIRVVHLNEDYTVDTVKTINTTDKPIYAEVSQRQTDAIKAIVPDENIPLQSAETPALDTKHALAMQVLPVNNKQETRSVKKKHRMNTFGDMMNAVIAKIDKRQNKFIEFSNTDGDEATITSVNLGIVKIKKEEKVDQVN</sequence>
<keyword evidence="1" id="KW-0472">Membrane</keyword>
<dbReference type="Proteomes" id="UP000317010">
    <property type="component" value="Unassembled WGS sequence"/>
</dbReference>
<feature type="transmembrane region" description="Helical" evidence="1">
    <location>
        <begin position="44"/>
        <end position="64"/>
    </location>
</feature>
<dbReference type="EMBL" id="VLLI01000007">
    <property type="protein sequence ID" value="TWI99302.1"/>
    <property type="molecule type" value="Genomic_DNA"/>
</dbReference>
<dbReference type="AlphaFoldDB" id="A0A562U0C4"/>